<evidence type="ECO:0000256" key="5">
    <source>
        <dbReference type="ARBA" id="ARBA00022777"/>
    </source>
</evidence>
<evidence type="ECO:0000256" key="8">
    <source>
        <dbReference type="ARBA" id="ARBA00048679"/>
    </source>
</evidence>
<dbReference type="SUPFAM" id="SSF56112">
    <property type="entry name" value="Protein kinase-like (PK-like)"/>
    <property type="match status" value="1"/>
</dbReference>
<dbReference type="Proteomes" id="UP000192578">
    <property type="component" value="Unassembled WGS sequence"/>
</dbReference>
<dbReference type="Pfam" id="PF00069">
    <property type="entry name" value="Pkinase"/>
    <property type="match status" value="1"/>
</dbReference>
<dbReference type="InterPro" id="IPR000719">
    <property type="entry name" value="Prot_kinase_dom"/>
</dbReference>
<dbReference type="SMART" id="SM00220">
    <property type="entry name" value="S_TKc"/>
    <property type="match status" value="1"/>
</dbReference>
<keyword evidence="4" id="KW-0547">Nucleotide-binding</keyword>
<evidence type="ECO:0000256" key="4">
    <source>
        <dbReference type="ARBA" id="ARBA00022741"/>
    </source>
</evidence>
<dbReference type="Gene3D" id="1.10.510.10">
    <property type="entry name" value="Transferase(Phosphotransferase) domain 1"/>
    <property type="match status" value="1"/>
</dbReference>
<keyword evidence="6" id="KW-0067">ATP-binding</keyword>
<comment type="catalytic activity">
    <reaction evidence="8">
        <text>L-seryl-[protein] + ATP = O-phospho-L-seryl-[protein] + ADP + H(+)</text>
        <dbReference type="Rhea" id="RHEA:17989"/>
        <dbReference type="Rhea" id="RHEA-COMP:9863"/>
        <dbReference type="Rhea" id="RHEA-COMP:11604"/>
        <dbReference type="ChEBI" id="CHEBI:15378"/>
        <dbReference type="ChEBI" id="CHEBI:29999"/>
        <dbReference type="ChEBI" id="CHEBI:30616"/>
        <dbReference type="ChEBI" id="CHEBI:83421"/>
        <dbReference type="ChEBI" id="CHEBI:456216"/>
        <dbReference type="EC" id="2.7.11.1"/>
    </reaction>
</comment>
<dbReference type="GO" id="GO:0005524">
    <property type="term" value="F:ATP binding"/>
    <property type="evidence" value="ECO:0007669"/>
    <property type="project" value="UniProtKB-KW"/>
</dbReference>
<evidence type="ECO:0000256" key="7">
    <source>
        <dbReference type="ARBA" id="ARBA00047899"/>
    </source>
</evidence>
<gene>
    <name evidence="10" type="ORF">BV898_15640</name>
</gene>
<dbReference type="GO" id="GO:0005737">
    <property type="term" value="C:cytoplasm"/>
    <property type="evidence" value="ECO:0007669"/>
    <property type="project" value="TreeGrafter"/>
</dbReference>
<keyword evidence="5 10" id="KW-0418">Kinase</keyword>
<dbReference type="OrthoDB" id="5964819at2759"/>
<dbReference type="PANTHER" id="PTHR24361:SF433">
    <property type="entry name" value="PROTEIN KINASE DOMAIN-CONTAINING PROTEIN"/>
    <property type="match status" value="1"/>
</dbReference>
<keyword evidence="2" id="KW-0723">Serine/threonine-protein kinase</keyword>
<evidence type="ECO:0000256" key="2">
    <source>
        <dbReference type="ARBA" id="ARBA00022527"/>
    </source>
</evidence>
<dbReference type="PROSITE" id="PS50011">
    <property type="entry name" value="PROTEIN_KINASE_DOM"/>
    <property type="match status" value="1"/>
</dbReference>
<organism evidence="10 11">
    <name type="scientific">Hypsibius exemplaris</name>
    <name type="common">Freshwater tardigrade</name>
    <dbReference type="NCBI Taxonomy" id="2072580"/>
    <lineage>
        <taxon>Eukaryota</taxon>
        <taxon>Metazoa</taxon>
        <taxon>Ecdysozoa</taxon>
        <taxon>Tardigrada</taxon>
        <taxon>Eutardigrada</taxon>
        <taxon>Parachela</taxon>
        <taxon>Hypsibioidea</taxon>
        <taxon>Hypsibiidae</taxon>
        <taxon>Hypsibius</taxon>
    </lineage>
</organism>
<name>A0A9X6NBZ2_HYPEX</name>
<dbReference type="EMBL" id="MTYJ01000215">
    <property type="protein sequence ID" value="OWA51145.1"/>
    <property type="molecule type" value="Genomic_DNA"/>
</dbReference>
<feature type="domain" description="Protein kinase" evidence="9">
    <location>
        <begin position="88"/>
        <end position="355"/>
    </location>
</feature>
<dbReference type="PROSITE" id="PS00108">
    <property type="entry name" value="PROTEIN_KINASE_ST"/>
    <property type="match status" value="1"/>
</dbReference>
<protein>
    <recommendedName>
        <fullName evidence="1">non-specific serine/threonine protein kinase</fullName>
        <ecNumber evidence="1">2.7.11.1</ecNumber>
    </recommendedName>
</protein>
<evidence type="ECO:0000256" key="1">
    <source>
        <dbReference type="ARBA" id="ARBA00012513"/>
    </source>
</evidence>
<dbReference type="InterPro" id="IPR053235">
    <property type="entry name" value="Ser_Thr_kinase"/>
</dbReference>
<dbReference type="InterPro" id="IPR008271">
    <property type="entry name" value="Ser/Thr_kinase_AS"/>
</dbReference>
<evidence type="ECO:0000256" key="3">
    <source>
        <dbReference type="ARBA" id="ARBA00022679"/>
    </source>
</evidence>
<proteinExistence type="predicted"/>
<evidence type="ECO:0000259" key="9">
    <source>
        <dbReference type="PROSITE" id="PS50011"/>
    </source>
</evidence>
<dbReference type="AlphaFoldDB" id="A0A9X6NBZ2"/>
<sequence length="355" mass="40092">MYLAREGKEKLHFNEDLYDYSAIQQHVREGLPLILQIPKDMPDELKVVAGHCLQVNKSDRPTAAALLKYADREYFKCADGGIQYYLRTSKVQLAESGGFGVVHRVNAYWVGADLVEQRPRNLALKTFFKPLAQDEIDRITRTLPELDHRNIVKYIAVGRFEPDRRFTLIMECCSGGTLTEAAITGLSVKQQKEYANQLISGIHYLHVGAVPHIVHKDLKGKNVVFEDENKTTLKICDVDSCSTRLREASQTFISRPVGTRGFASPEMQKCWMNPLVGRGQYLVGRATDIWSLGAVVLEMSCAGVMPPNNEARDVDVPVIPEDISAELRDFVIKCMMMKPEERPQITTLLNYFAEQ</sequence>
<keyword evidence="11" id="KW-1185">Reference proteome</keyword>
<dbReference type="EC" id="2.7.11.1" evidence="1"/>
<dbReference type="PANTHER" id="PTHR24361">
    <property type="entry name" value="MITOGEN-ACTIVATED KINASE KINASE KINASE"/>
    <property type="match status" value="1"/>
</dbReference>
<comment type="catalytic activity">
    <reaction evidence="7">
        <text>L-threonyl-[protein] + ATP = O-phospho-L-threonyl-[protein] + ADP + H(+)</text>
        <dbReference type="Rhea" id="RHEA:46608"/>
        <dbReference type="Rhea" id="RHEA-COMP:11060"/>
        <dbReference type="Rhea" id="RHEA-COMP:11605"/>
        <dbReference type="ChEBI" id="CHEBI:15378"/>
        <dbReference type="ChEBI" id="CHEBI:30013"/>
        <dbReference type="ChEBI" id="CHEBI:30616"/>
        <dbReference type="ChEBI" id="CHEBI:61977"/>
        <dbReference type="ChEBI" id="CHEBI:456216"/>
        <dbReference type="EC" id="2.7.11.1"/>
    </reaction>
</comment>
<evidence type="ECO:0000256" key="6">
    <source>
        <dbReference type="ARBA" id="ARBA00022840"/>
    </source>
</evidence>
<dbReference type="GO" id="GO:0004674">
    <property type="term" value="F:protein serine/threonine kinase activity"/>
    <property type="evidence" value="ECO:0007669"/>
    <property type="project" value="UniProtKB-KW"/>
</dbReference>
<evidence type="ECO:0000313" key="10">
    <source>
        <dbReference type="EMBL" id="OWA51145.1"/>
    </source>
</evidence>
<keyword evidence="3" id="KW-0808">Transferase</keyword>
<dbReference type="InterPro" id="IPR011009">
    <property type="entry name" value="Kinase-like_dom_sf"/>
</dbReference>
<evidence type="ECO:0000313" key="11">
    <source>
        <dbReference type="Proteomes" id="UP000192578"/>
    </source>
</evidence>
<reference evidence="11" key="1">
    <citation type="submission" date="2017-01" db="EMBL/GenBank/DDBJ databases">
        <title>Comparative genomics of anhydrobiosis in the tardigrade Hypsibius dujardini.</title>
        <authorList>
            <person name="Yoshida Y."/>
            <person name="Koutsovoulos G."/>
            <person name="Laetsch D."/>
            <person name="Stevens L."/>
            <person name="Kumar S."/>
            <person name="Horikawa D."/>
            <person name="Ishino K."/>
            <person name="Komine S."/>
            <person name="Tomita M."/>
            <person name="Blaxter M."/>
            <person name="Arakawa K."/>
        </authorList>
    </citation>
    <scope>NUCLEOTIDE SEQUENCE [LARGE SCALE GENOMIC DNA]</scope>
    <source>
        <strain evidence="11">Z151</strain>
    </source>
</reference>
<accession>A0A9X6NBZ2</accession>
<comment type="caution">
    <text evidence="10">The sequence shown here is derived from an EMBL/GenBank/DDBJ whole genome shotgun (WGS) entry which is preliminary data.</text>
</comment>